<comment type="caution">
    <text evidence="1">The sequence shown here is derived from an EMBL/GenBank/DDBJ whole genome shotgun (WGS) entry which is preliminary data.</text>
</comment>
<dbReference type="EMBL" id="JAVFWL010000001">
    <property type="protein sequence ID" value="KAK6729020.1"/>
    <property type="molecule type" value="Genomic_DNA"/>
</dbReference>
<name>A0ABR1BUD7_NECAM</name>
<organism evidence="1 2">
    <name type="scientific">Necator americanus</name>
    <name type="common">Human hookworm</name>
    <dbReference type="NCBI Taxonomy" id="51031"/>
    <lineage>
        <taxon>Eukaryota</taxon>
        <taxon>Metazoa</taxon>
        <taxon>Ecdysozoa</taxon>
        <taxon>Nematoda</taxon>
        <taxon>Chromadorea</taxon>
        <taxon>Rhabditida</taxon>
        <taxon>Rhabditina</taxon>
        <taxon>Rhabditomorpha</taxon>
        <taxon>Strongyloidea</taxon>
        <taxon>Ancylostomatidae</taxon>
        <taxon>Bunostominae</taxon>
        <taxon>Necator</taxon>
    </lineage>
</organism>
<reference evidence="1 2" key="1">
    <citation type="submission" date="2023-08" db="EMBL/GenBank/DDBJ databases">
        <title>A Necator americanus chromosomal reference genome.</title>
        <authorList>
            <person name="Ilik V."/>
            <person name="Petrzelkova K.J."/>
            <person name="Pardy F."/>
            <person name="Fuh T."/>
            <person name="Niatou-Singa F.S."/>
            <person name="Gouil Q."/>
            <person name="Baker L."/>
            <person name="Ritchie M.E."/>
            <person name="Jex A.R."/>
            <person name="Gazzola D."/>
            <person name="Li H."/>
            <person name="Toshio Fujiwara R."/>
            <person name="Zhan B."/>
            <person name="Aroian R.V."/>
            <person name="Pafco B."/>
            <person name="Schwarz E.M."/>
        </authorList>
    </citation>
    <scope>NUCLEOTIDE SEQUENCE [LARGE SCALE GENOMIC DNA]</scope>
    <source>
        <strain evidence="1 2">Aroian</strain>
        <tissue evidence="1">Whole animal</tissue>
    </source>
</reference>
<gene>
    <name evidence="1" type="primary">Necator_chrI.g2338</name>
    <name evidence="1" type="ORF">RB195_006211</name>
</gene>
<protein>
    <submittedName>
        <fullName evidence="1">Uncharacterized protein</fullName>
    </submittedName>
</protein>
<keyword evidence="2" id="KW-1185">Reference proteome</keyword>
<evidence type="ECO:0000313" key="2">
    <source>
        <dbReference type="Proteomes" id="UP001303046"/>
    </source>
</evidence>
<evidence type="ECO:0000313" key="1">
    <source>
        <dbReference type="EMBL" id="KAK6729020.1"/>
    </source>
</evidence>
<proteinExistence type="predicted"/>
<dbReference type="Proteomes" id="UP001303046">
    <property type="component" value="Unassembled WGS sequence"/>
</dbReference>
<accession>A0ABR1BUD7</accession>
<sequence>MDLKIFHPRKYPRTKTQLIKWWNLKDPKEVFYESVVSSALSHPTRSVEKMPSISSVIRLIAENTPGKTGLGKPNMQEAKKKSKYKLWWKTSQPEDSGAYLAARRQAEKAVSKAKWDRCKSVYDMLDTREGRRVDSVLFSQSASPLNVGYGAYQDR</sequence>